<reference evidence="7" key="3">
    <citation type="submission" date="2015-04" db="UniProtKB">
        <authorList>
            <consortium name="EnsemblPlants"/>
        </authorList>
    </citation>
    <scope>IDENTIFICATION</scope>
</reference>
<dbReference type="Gene3D" id="3.90.1150.10">
    <property type="entry name" value="Aspartate Aminotransferase, domain 1"/>
    <property type="match status" value="2"/>
</dbReference>
<comment type="cofactor">
    <cofactor evidence="1">
        <name>pyridoxal 5'-phosphate</name>
        <dbReference type="ChEBI" id="CHEBI:597326"/>
    </cofactor>
</comment>
<evidence type="ECO:0000256" key="1">
    <source>
        <dbReference type="ARBA" id="ARBA00001933"/>
    </source>
</evidence>
<dbReference type="PANTHER" id="PTHR45744">
    <property type="entry name" value="TYROSINE AMINOTRANSFERASE"/>
    <property type="match status" value="1"/>
</dbReference>
<comment type="catalytic activity">
    <reaction evidence="4">
        <text>nicotianamine + 2-oxoglutarate = 3''-deamino-3''-oxonicotianamine + L-glutamate</text>
        <dbReference type="Rhea" id="RHEA:22104"/>
        <dbReference type="ChEBI" id="CHEBI:16810"/>
        <dbReference type="ChEBI" id="CHEBI:29985"/>
        <dbReference type="ChEBI" id="CHEBI:58249"/>
        <dbReference type="ChEBI" id="CHEBI:58685"/>
        <dbReference type="EC" id="2.6.1.80"/>
    </reaction>
</comment>
<feature type="domain" description="Aminotransferase class I/classII large" evidence="6">
    <location>
        <begin position="492"/>
        <end position="865"/>
    </location>
</feature>
<dbReference type="SUPFAM" id="SSF53383">
    <property type="entry name" value="PLP-dependent transferases"/>
    <property type="match status" value="2"/>
</dbReference>
<dbReference type="PANTHER" id="PTHR45744:SF18">
    <property type="entry name" value="NICOTIANAMINE AMINOTRANSFERASE HOMOLOG"/>
    <property type="match status" value="1"/>
</dbReference>
<evidence type="ECO:0000256" key="5">
    <source>
        <dbReference type="ARBA" id="ARBA00067055"/>
    </source>
</evidence>
<sequence>MDMDQNVNGGGGEPTEYAWRFGAAASPALEAARSQSIRALVYRVYDCLDRSKSDDARPVAPLGHGDPAAFACFRAAPAATGAVVAAAASAEHNSYAPAAGLAEACRAVAAHLSRELPYEVSAADVVLTAGCNHAVEIMMSVLASPGANVLLPRPGYPLYASRAALSGLEFRYFDLLPDREWEVDLAAVEALADRNTVAIVIVNPNNPCGCVYSRQHLSQIAETARKLGIMVINDEVYDHFAFGSKPFVPMGVFGGIAPVMTLGGISKRWMVPGWRLGWIAATDPNGILRKKKIMESIIDYRAISVDPVTFVQAALPEILANTDEAFFANALSVVREAAEICYEKLKEIECITCPHKPEGSMFVMAKLDLSFLDGIEDDIDFCSKLAKEESVVICPGSGLGMKNWLRITFAVDPKLLEDGLERTKSFCHRHRWLYPQIGELLRGEATGAPRWRFTRACEDGPLASAGPRSIRAVLNRVIASVDAAGPRPVLPLGNGDPTASACFRTAIEAEDAVVDALRSGAYNGYSLTVGILAARRGVFLICIFGNLSAIAEYLSRDLPYELSADDIYLTSGCVQAIEVMISVLAQPGSNILLPRPGFPFYESRTTFSNLEARYFNLIPERGWEVDLEGVQAIADENTVAIVVVNPSNPCGSVYSYDHLAKIAETARKLGLMIIADEVYDHLAFGNKPFIPMGVFGETVPVITLGSISKRWLVPGWRLGWIATCDPNGILKEAKVNQSIENYSNISTDPATFVQGAIPQIIANTKEDYFNKILDLLRNTADLCYDKIKYIRGITCPHKPEGAMFAMVKLDLCYLDGLHDDIEFCCMLAKEESVIVLPGSALGMKNWIRITFAIDIPSLEDALERIKSFCQRHRKLEA</sequence>
<dbReference type="InterPro" id="IPR015424">
    <property type="entry name" value="PyrdxlP-dep_Trfase"/>
</dbReference>
<dbReference type="STRING" id="77586.A0A0D9VF57"/>
<dbReference type="EnsemblPlants" id="LPERR02G11300.1">
    <property type="protein sequence ID" value="LPERR02G11300.1"/>
    <property type="gene ID" value="LPERR02G11300"/>
</dbReference>
<reference evidence="7 8" key="1">
    <citation type="submission" date="2012-08" db="EMBL/GenBank/DDBJ databases">
        <title>Oryza genome evolution.</title>
        <authorList>
            <person name="Wing R.A."/>
        </authorList>
    </citation>
    <scope>NUCLEOTIDE SEQUENCE</scope>
</reference>
<comment type="similarity">
    <text evidence="2">Belongs to the class-I pyridoxal-phosphate-dependent aminotransferase family.</text>
</comment>
<keyword evidence="3" id="KW-0663">Pyridoxal phosphate</keyword>
<dbReference type="GO" id="GO:0004838">
    <property type="term" value="F:L-tyrosine-2-oxoglutarate transaminase activity"/>
    <property type="evidence" value="ECO:0007669"/>
    <property type="project" value="TreeGrafter"/>
</dbReference>
<dbReference type="eggNOG" id="KOG0259">
    <property type="taxonomic scope" value="Eukaryota"/>
</dbReference>
<dbReference type="FunFam" id="3.40.640.10:FF:000048">
    <property type="entry name" value="tyrosine aminotransferase"/>
    <property type="match status" value="2"/>
</dbReference>
<dbReference type="FunFam" id="3.90.1150.10:FF:000040">
    <property type="entry name" value="Tyrosine aminotransferase"/>
    <property type="match status" value="2"/>
</dbReference>
<dbReference type="CDD" id="cd00609">
    <property type="entry name" value="AAT_like"/>
    <property type="match status" value="2"/>
</dbReference>
<dbReference type="InterPro" id="IPR015422">
    <property type="entry name" value="PyrdxlP-dep_Trfase_small"/>
</dbReference>
<dbReference type="HOGENOM" id="CLU_015950_0_0_1"/>
<organism evidence="7 8">
    <name type="scientific">Leersia perrieri</name>
    <dbReference type="NCBI Taxonomy" id="77586"/>
    <lineage>
        <taxon>Eukaryota</taxon>
        <taxon>Viridiplantae</taxon>
        <taxon>Streptophyta</taxon>
        <taxon>Embryophyta</taxon>
        <taxon>Tracheophyta</taxon>
        <taxon>Spermatophyta</taxon>
        <taxon>Magnoliopsida</taxon>
        <taxon>Liliopsida</taxon>
        <taxon>Poales</taxon>
        <taxon>Poaceae</taxon>
        <taxon>BOP clade</taxon>
        <taxon>Oryzoideae</taxon>
        <taxon>Oryzeae</taxon>
        <taxon>Oryzinae</taxon>
        <taxon>Leersia</taxon>
    </lineage>
</organism>
<dbReference type="InterPro" id="IPR004839">
    <property type="entry name" value="Aminotransferase_I/II_large"/>
</dbReference>
<dbReference type="AlphaFoldDB" id="A0A0D9VF57"/>
<dbReference type="GO" id="GO:0030170">
    <property type="term" value="F:pyridoxal phosphate binding"/>
    <property type="evidence" value="ECO:0007669"/>
    <property type="project" value="InterPro"/>
</dbReference>
<evidence type="ECO:0000256" key="3">
    <source>
        <dbReference type="ARBA" id="ARBA00022898"/>
    </source>
</evidence>
<feature type="domain" description="Aminotransferase class I/classII large" evidence="6">
    <location>
        <begin position="61"/>
        <end position="422"/>
    </location>
</feature>
<name>A0A0D9VF57_9ORYZ</name>
<dbReference type="EC" id="2.6.1.80" evidence="5"/>
<dbReference type="InterPro" id="IPR004838">
    <property type="entry name" value="NHTrfase_class1_PyrdxlP-BS"/>
</dbReference>
<evidence type="ECO:0000256" key="4">
    <source>
        <dbReference type="ARBA" id="ARBA00052517"/>
    </source>
</evidence>
<evidence type="ECO:0000259" key="6">
    <source>
        <dbReference type="Pfam" id="PF00155"/>
    </source>
</evidence>
<dbReference type="Gramene" id="LPERR02G11300.1">
    <property type="protein sequence ID" value="LPERR02G11300.1"/>
    <property type="gene ID" value="LPERR02G11300"/>
</dbReference>
<keyword evidence="8" id="KW-1185">Reference proteome</keyword>
<dbReference type="Proteomes" id="UP000032180">
    <property type="component" value="Chromosome 2"/>
</dbReference>
<reference evidence="8" key="2">
    <citation type="submission" date="2013-12" db="EMBL/GenBank/DDBJ databases">
        <authorList>
            <person name="Yu Y."/>
            <person name="Lee S."/>
            <person name="de Baynast K."/>
            <person name="Wissotski M."/>
            <person name="Liu L."/>
            <person name="Talag J."/>
            <person name="Goicoechea J."/>
            <person name="Angelova A."/>
            <person name="Jetty R."/>
            <person name="Kudrna D."/>
            <person name="Golser W."/>
            <person name="Rivera L."/>
            <person name="Zhang J."/>
            <person name="Wing R."/>
        </authorList>
    </citation>
    <scope>NUCLEOTIDE SEQUENCE</scope>
</reference>
<dbReference type="GO" id="GO:0033855">
    <property type="term" value="F:nicotianamine aminotransferase activity"/>
    <property type="evidence" value="ECO:0007669"/>
    <property type="project" value="UniProtKB-EC"/>
</dbReference>
<dbReference type="InterPro" id="IPR005958">
    <property type="entry name" value="TyrNic_aminoTrfase"/>
</dbReference>
<protein>
    <recommendedName>
        <fullName evidence="5">nicotianamine aminotransferase</fullName>
        <ecNumber evidence="5">2.6.1.80</ecNumber>
    </recommendedName>
</protein>
<proteinExistence type="inferred from homology"/>
<evidence type="ECO:0000256" key="2">
    <source>
        <dbReference type="ARBA" id="ARBA00007441"/>
    </source>
</evidence>
<dbReference type="PROSITE" id="PS00105">
    <property type="entry name" value="AA_TRANSFER_CLASS_1"/>
    <property type="match status" value="1"/>
</dbReference>
<dbReference type="Gene3D" id="3.40.640.10">
    <property type="entry name" value="Type I PLP-dependent aspartate aminotransferase-like (Major domain)"/>
    <property type="match status" value="2"/>
</dbReference>
<dbReference type="Pfam" id="PF00155">
    <property type="entry name" value="Aminotran_1_2"/>
    <property type="match status" value="2"/>
</dbReference>
<accession>A0A0D9VF57</accession>
<evidence type="ECO:0000313" key="8">
    <source>
        <dbReference type="Proteomes" id="UP000032180"/>
    </source>
</evidence>
<dbReference type="InterPro" id="IPR015421">
    <property type="entry name" value="PyrdxlP-dep_Trfase_major"/>
</dbReference>
<evidence type="ECO:0000313" key="7">
    <source>
        <dbReference type="EnsemblPlants" id="LPERR02G11300.1"/>
    </source>
</evidence>
<dbReference type="NCBIfam" id="TIGR01265">
    <property type="entry name" value="tyr_nico_aTase"/>
    <property type="match status" value="2"/>
</dbReference>
<dbReference type="GO" id="GO:0006572">
    <property type="term" value="P:L-tyrosine catabolic process"/>
    <property type="evidence" value="ECO:0007669"/>
    <property type="project" value="TreeGrafter"/>
</dbReference>